<dbReference type="Proteomes" id="UP000005239">
    <property type="component" value="Unassembled WGS sequence"/>
</dbReference>
<dbReference type="AlphaFoldDB" id="A0A2A6BVW4"/>
<keyword evidence="2" id="KW-1185">Reference proteome</keyword>
<evidence type="ECO:0000313" key="1">
    <source>
        <dbReference type="EnsemblMetazoa" id="PPA42690.1"/>
    </source>
</evidence>
<proteinExistence type="predicted"/>
<accession>A0A2A6BVW4</accession>
<name>A0A2A6BVW4_PRIPA</name>
<protein>
    <submittedName>
        <fullName evidence="1">Uncharacterized protein</fullName>
    </submittedName>
</protein>
<sequence>MALQQALKSVCEVCPGFPNPPLPMAPSLSTTEFSNSSRDELTSVPEVHPVLPNEPFATSYYYRYSSESAPSQSISPLESLPRELIWRILDQVPECLREIRATSQTLLKHVADYSMRHPNQPIVQYLRITQSPKHNLQVEMTIPRSSTTLFELRLIGNSSLFSQTGRVRCTDENKYFVYFYIDLSVLNYLSKCMGSVLEKVEILDWKNRSLFYFAITQLLGRKDIGQLEIKFEELSQQAVTELLKPLEVCMIDQFNLSVRDVTVSKPERLLVELSTFFQSIRITQLYLSNSRKNIPYFFGLHYFEWSPIILAMFSGKMDKLNICNFHYPQYLSAKSAGELLEKLPLIEKKVFFVATCKEFANAYAQHPDFFVRGSLGTDGYFLKIKHPSRLDE</sequence>
<reference evidence="1" key="2">
    <citation type="submission" date="2022-06" db="UniProtKB">
        <authorList>
            <consortium name="EnsemblMetazoa"/>
        </authorList>
    </citation>
    <scope>IDENTIFICATION</scope>
    <source>
        <strain evidence="1">PS312</strain>
    </source>
</reference>
<dbReference type="EnsemblMetazoa" id="PPA42690.1">
    <property type="protein sequence ID" value="PPA42690.1"/>
    <property type="gene ID" value="WBGene00281059"/>
</dbReference>
<organism evidence="1 2">
    <name type="scientific">Pristionchus pacificus</name>
    <name type="common">Parasitic nematode worm</name>
    <dbReference type="NCBI Taxonomy" id="54126"/>
    <lineage>
        <taxon>Eukaryota</taxon>
        <taxon>Metazoa</taxon>
        <taxon>Ecdysozoa</taxon>
        <taxon>Nematoda</taxon>
        <taxon>Chromadorea</taxon>
        <taxon>Rhabditida</taxon>
        <taxon>Rhabditina</taxon>
        <taxon>Diplogasteromorpha</taxon>
        <taxon>Diplogasteroidea</taxon>
        <taxon>Neodiplogasteridae</taxon>
        <taxon>Pristionchus</taxon>
    </lineage>
</organism>
<gene>
    <name evidence="1" type="primary">WBGene00281059</name>
</gene>
<accession>A0A8R1UZW2</accession>
<reference evidence="2" key="1">
    <citation type="journal article" date="2008" name="Nat. Genet.">
        <title>The Pristionchus pacificus genome provides a unique perspective on nematode lifestyle and parasitism.</title>
        <authorList>
            <person name="Dieterich C."/>
            <person name="Clifton S.W."/>
            <person name="Schuster L.N."/>
            <person name="Chinwalla A."/>
            <person name="Delehaunty K."/>
            <person name="Dinkelacker I."/>
            <person name="Fulton L."/>
            <person name="Fulton R."/>
            <person name="Godfrey J."/>
            <person name="Minx P."/>
            <person name="Mitreva M."/>
            <person name="Roeseler W."/>
            <person name="Tian H."/>
            <person name="Witte H."/>
            <person name="Yang S.P."/>
            <person name="Wilson R.K."/>
            <person name="Sommer R.J."/>
        </authorList>
    </citation>
    <scope>NUCLEOTIDE SEQUENCE [LARGE SCALE GENOMIC DNA]</scope>
    <source>
        <strain evidence="2">PS312</strain>
    </source>
</reference>
<evidence type="ECO:0000313" key="2">
    <source>
        <dbReference type="Proteomes" id="UP000005239"/>
    </source>
</evidence>